<accession>A0ABW6RHB5</accession>
<dbReference type="Proteomes" id="UP001601976">
    <property type="component" value="Unassembled WGS sequence"/>
</dbReference>
<keyword evidence="2" id="KW-1185">Reference proteome</keyword>
<dbReference type="EMBL" id="JBIAPK010000005">
    <property type="protein sequence ID" value="MFF3340933.1"/>
    <property type="molecule type" value="Genomic_DNA"/>
</dbReference>
<protein>
    <submittedName>
        <fullName evidence="1">Uncharacterized protein</fullName>
    </submittedName>
</protein>
<comment type="caution">
    <text evidence="1">The sequence shown here is derived from an EMBL/GenBank/DDBJ whole genome shotgun (WGS) entry which is preliminary data.</text>
</comment>
<sequence>MRQPLGGRHSLPGRVRELMPGAAGLSRIADAVPHEEQSVE</sequence>
<gene>
    <name evidence="1" type="ORF">ACFYWW_19690</name>
</gene>
<organism evidence="1 2">
    <name type="scientific">Streptomyces flavidovirens</name>
    <dbReference type="NCBI Taxonomy" id="67298"/>
    <lineage>
        <taxon>Bacteria</taxon>
        <taxon>Bacillati</taxon>
        <taxon>Actinomycetota</taxon>
        <taxon>Actinomycetes</taxon>
        <taxon>Kitasatosporales</taxon>
        <taxon>Streptomycetaceae</taxon>
        <taxon>Streptomyces</taxon>
    </lineage>
</organism>
<proteinExistence type="predicted"/>
<reference evidence="1 2" key="1">
    <citation type="submission" date="2024-10" db="EMBL/GenBank/DDBJ databases">
        <title>The Natural Products Discovery Center: Release of the First 8490 Sequenced Strains for Exploring Actinobacteria Biosynthetic Diversity.</title>
        <authorList>
            <person name="Kalkreuter E."/>
            <person name="Kautsar S.A."/>
            <person name="Yang D."/>
            <person name="Bader C.D."/>
            <person name="Teijaro C.N."/>
            <person name="Fluegel L."/>
            <person name="Davis C.M."/>
            <person name="Simpson J.R."/>
            <person name="Lauterbach L."/>
            <person name="Steele A.D."/>
            <person name="Gui C."/>
            <person name="Meng S."/>
            <person name="Li G."/>
            <person name="Viehrig K."/>
            <person name="Ye F."/>
            <person name="Su P."/>
            <person name="Kiefer A.F."/>
            <person name="Nichols A."/>
            <person name="Cepeda A.J."/>
            <person name="Yan W."/>
            <person name="Fan B."/>
            <person name="Jiang Y."/>
            <person name="Adhikari A."/>
            <person name="Zheng C.-J."/>
            <person name="Schuster L."/>
            <person name="Cowan T.M."/>
            <person name="Smanski M.J."/>
            <person name="Chevrette M.G."/>
            <person name="De Carvalho L.P.S."/>
            <person name="Shen B."/>
        </authorList>
    </citation>
    <scope>NUCLEOTIDE SEQUENCE [LARGE SCALE GENOMIC DNA]</scope>
    <source>
        <strain evidence="1 2">NPDC003029</strain>
    </source>
</reference>
<evidence type="ECO:0000313" key="2">
    <source>
        <dbReference type="Proteomes" id="UP001601976"/>
    </source>
</evidence>
<name>A0ABW6RHB5_9ACTN</name>
<dbReference type="RefSeq" id="WP_355720666.1">
    <property type="nucleotide sequence ID" value="NZ_JBEXNP010000009.1"/>
</dbReference>
<evidence type="ECO:0000313" key="1">
    <source>
        <dbReference type="EMBL" id="MFF3340933.1"/>
    </source>
</evidence>